<dbReference type="Proteomes" id="UP000315628">
    <property type="component" value="Unassembled WGS sequence"/>
</dbReference>
<name>A0A560W6F9_9MICO</name>
<evidence type="ECO:0000313" key="2">
    <source>
        <dbReference type="Proteomes" id="UP000315628"/>
    </source>
</evidence>
<accession>A0A560W6F9</accession>
<dbReference type="InterPro" id="IPR036291">
    <property type="entry name" value="NAD(P)-bd_dom_sf"/>
</dbReference>
<organism evidence="1 2">
    <name type="scientific">Marihabitans asiaticum</name>
    <dbReference type="NCBI Taxonomy" id="415218"/>
    <lineage>
        <taxon>Bacteria</taxon>
        <taxon>Bacillati</taxon>
        <taxon>Actinomycetota</taxon>
        <taxon>Actinomycetes</taxon>
        <taxon>Micrococcales</taxon>
        <taxon>Intrasporangiaceae</taxon>
        <taxon>Marihabitans</taxon>
    </lineage>
</organism>
<gene>
    <name evidence="1" type="ORF">FB557_2586</name>
</gene>
<sequence>MRLLVLGAGGSLGELIHAQAQARFPGTVIAGYRGPGATSGDVTSRFVDAANADSLRRAFRGIDCVISAVPQRSPVVQRVCAEQGIPSVDVSADYDIALRARKEVAPDSAPQVVCAGQAPGVTGLMALELYQATSGPVRVGFLIADRARSGATGVADMLRAVQDAEDVSWFCYAGLGRRTAARLRTDESALMRQPLPLEVVVAFEKDAVNRAVMGLRAARMLSLLTRPGVARRLARPRQHPHDEAILLTAVSGEERLVVRSESDYLGTACAAVTFARMACRTTARGVLHPGDMTTLEQVVREIPEALSRVSGPAPDHPCG</sequence>
<comment type="caution">
    <text evidence="1">The sequence shown here is derived from an EMBL/GenBank/DDBJ whole genome shotgun (WGS) entry which is preliminary data.</text>
</comment>
<proteinExistence type="predicted"/>
<dbReference type="SUPFAM" id="SSF51735">
    <property type="entry name" value="NAD(P)-binding Rossmann-fold domains"/>
    <property type="match status" value="1"/>
</dbReference>
<dbReference type="EMBL" id="VIUW01000005">
    <property type="protein sequence ID" value="TWD13200.1"/>
    <property type="molecule type" value="Genomic_DNA"/>
</dbReference>
<dbReference type="AlphaFoldDB" id="A0A560W6F9"/>
<evidence type="ECO:0008006" key="3">
    <source>
        <dbReference type="Google" id="ProtNLM"/>
    </source>
</evidence>
<protein>
    <recommendedName>
        <fullName evidence="3">Saccharopine dehydrogenase-like protein</fullName>
    </recommendedName>
</protein>
<dbReference type="Gene3D" id="3.40.50.720">
    <property type="entry name" value="NAD(P)-binding Rossmann-like Domain"/>
    <property type="match status" value="1"/>
</dbReference>
<evidence type="ECO:0000313" key="1">
    <source>
        <dbReference type="EMBL" id="TWD13200.1"/>
    </source>
</evidence>
<reference evidence="1 2" key="1">
    <citation type="submission" date="2019-06" db="EMBL/GenBank/DDBJ databases">
        <title>Sequencing the genomes of 1000 actinobacteria strains.</title>
        <authorList>
            <person name="Klenk H.-P."/>
        </authorList>
    </citation>
    <scope>NUCLEOTIDE SEQUENCE [LARGE SCALE GENOMIC DNA]</scope>
    <source>
        <strain evidence="1 2">DSM 18935</strain>
    </source>
</reference>
<keyword evidence="2" id="KW-1185">Reference proteome</keyword>